<dbReference type="Proteomes" id="UP000265080">
    <property type="component" value="Chromosome 18"/>
</dbReference>
<keyword evidence="7" id="KW-1185">Reference proteome</keyword>
<evidence type="ECO:0000256" key="3">
    <source>
        <dbReference type="ARBA" id="ARBA00022833"/>
    </source>
</evidence>
<evidence type="ECO:0000256" key="1">
    <source>
        <dbReference type="ARBA" id="ARBA00022723"/>
    </source>
</evidence>
<name>A0A3P8TEC3_AMPPE</name>
<reference evidence="6" key="2">
    <citation type="submission" date="2025-08" db="UniProtKB">
        <authorList>
            <consortium name="Ensembl"/>
        </authorList>
    </citation>
    <scope>IDENTIFICATION</scope>
</reference>
<dbReference type="AlphaFoldDB" id="A0A3P8TEC3"/>
<keyword evidence="1" id="KW-0479">Metal-binding</keyword>
<dbReference type="Ensembl" id="ENSAPET00000022704.1">
    <property type="protein sequence ID" value="ENSAPEP00000022118.1"/>
    <property type="gene ID" value="ENSAPEG00000015743.1"/>
</dbReference>
<proteinExistence type="predicted"/>
<dbReference type="GO" id="GO:0008270">
    <property type="term" value="F:zinc ion binding"/>
    <property type="evidence" value="ECO:0007669"/>
    <property type="project" value="UniProtKB-KW"/>
</dbReference>
<keyword evidence="4" id="KW-0238">DNA-binding</keyword>
<evidence type="ECO:0000256" key="4">
    <source>
        <dbReference type="ARBA" id="ARBA00023125"/>
    </source>
</evidence>
<reference evidence="6" key="3">
    <citation type="submission" date="2025-09" db="UniProtKB">
        <authorList>
            <consortium name="Ensembl"/>
        </authorList>
    </citation>
    <scope>IDENTIFICATION</scope>
</reference>
<evidence type="ECO:0000313" key="7">
    <source>
        <dbReference type="Proteomes" id="UP000265080"/>
    </source>
</evidence>
<reference evidence="6 7" key="1">
    <citation type="submission" date="2018-03" db="EMBL/GenBank/DDBJ databases">
        <title>Finding Nemo's genes: A chromosome-scale reference assembly of the genome of the orange clownfish Amphiprion percula.</title>
        <authorList>
            <person name="Lehmann R."/>
        </authorList>
    </citation>
    <scope>NUCLEOTIDE SEQUENCE</scope>
</reference>
<dbReference type="Pfam" id="PF05485">
    <property type="entry name" value="THAP"/>
    <property type="match status" value="1"/>
</dbReference>
<evidence type="ECO:0000259" key="5">
    <source>
        <dbReference type="Pfam" id="PF05485"/>
    </source>
</evidence>
<dbReference type="GO" id="GO:0003677">
    <property type="term" value="F:DNA binding"/>
    <property type="evidence" value="ECO:0007669"/>
    <property type="project" value="UniProtKB-KW"/>
</dbReference>
<dbReference type="SUPFAM" id="SSF57716">
    <property type="entry name" value="Glucocorticoid receptor-like (DNA-binding domain)"/>
    <property type="match status" value="1"/>
</dbReference>
<organism evidence="6 7">
    <name type="scientific">Amphiprion percula</name>
    <name type="common">Orange clownfish</name>
    <name type="synonym">Lutjanus percula</name>
    <dbReference type="NCBI Taxonomy" id="161767"/>
    <lineage>
        <taxon>Eukaryota</taxon>
        <taxon>Metazoa</taxon>
        <taxon>Chordata</taxon>
        <taxon>Craniata</taxon>
        <taxon>Vertebrata</taxon>
        <taxon>Euteleostomi</taxon>
        <taxon>Actinopterygii</taxon>
        <taxon>Neopterygii</taxon>
        <taxon>Teleostei</taxon>
        <taxon>Neoteleostei</taxon>
        <taxon>Acanthomorphata</taxon>
        <taxon>Ovalentaria</taxon>
        <taxon>Pomacentridae</taxon>
        <taxon>Amphiprion</taxon>
    </lineage>
</organism>
<evidence type="ECO:0000256" key="2">
    <source>
        <dbReference type="ARBA" id="ARBA00022771"/>
    </source>
</evidence>
<sequence length="78" mass="8819">ALHQRSEQTFKLGLADGFPAVRDCFYLHRVCSRHFTGEDFQENGRLLKPGAVPVILLYKLLTAMYHLSNISVPSDICL</sequence>
<keyword evidence="3" id="KW-0862">Zinc</keyword>
<feature type="domain" description="THAP-type" evidence="5">
    <location>
        <begin position="28"/>
        <end position="55"/>
    </location>
</feature>
<evidence type="ECO:0000313" key="6">
    <source>
        <dbReference type="Ensembl" id="ENSAPEP00000022118.1"/>
    </source>
</evidence>
<keyword evidence="2" id="KW-0863">Zinc-finger</keyword>
<dbReference type="GeneTree" id="ENSGT01120000276804"/>
<dbReference type="InterPro" id="IPR006612">
    <property type="entry name" value="THAP_Znf"/>
</dbReference>
<protein>
    <recommendedName>
        <fullName evidence="5">THAP-type domain-containing protein</fullName>
    </recommendedName>
</protein>
<accession>A0A3P8TEC3</accession>